<evidence type="ECO:0000313" key="2">
    <source>
        <dbReference type="Proteomes" id="UP001189429"/>
    </source>
</evidence>
<name>A0ABN9V8G3_9DINO</name>
<dbReference type="Proteomes" id="UP001189429">
    <property type="component" value="Unassembled WGS sequence"/>
</dbReference>
<proteinExistence type="predicted"/>
<keyword evidence="2" id="KW-1185">Reference proteome</keyword>
<organism evidence="1 2">
    <name type="scientific">Prorocentrum cordatum</name>
    <dbReference type="NCBI Taxonomy" id="2364126"/>
    <lineage>
        <taxon>Eukaryota</taxon>
        <taxon>Sar</taxon>
        <taxon>Alveolata</taxon>
        <taxon>Dinophyceae</taxon>
        <taxon>Prorocentrales</taxon>
        <taxon>Prorocentraceae</taxon>
        <taxon>Prorocentrum</taxon>
    </lineage>
</organism>
<comment type="caution">
    <text evidence="1">The sequence shown here is derived from an EMBL/GenBank/DDBJ whole genome shotgun (WGS) entry which is preliminary data.</text>
</comment>
<dbReference type="EMBL" id="CAUYUJ010016815">
    <property type="protein sequence ID" value="CAK0869073.1"/>
    <property type="molecule type" value="Genomic_DNA"/>
</dbReference>
<accession>A0ABN9V8G3</accession>
<protein>
    <submittedName>
        <fullName evidence="1">Uncharacterized protein</fullName>
    </submittedName>
</protein>
<gene>
    <name evidence="1" type="ORF">PCOR1329_LOCUS55549</name>
</gene>
<sequence length="304" mass="31765">MACASSTEKGIQVWPPADVMGFTGANDALVRVARVGVGCEGTPSLYRPADSAAGFGGALACRPRAIQRGRGASGDGIWIVALKAGCCCCFARGERSCAHGEALDFMEASDSHAEEHAVAGLGECCASGRTAASGAWTWERAGKYLEAGKEAGGMLMDQRSHLDIFQRCVEVCDGGRAARLGAGASQGVGRPLGGGAEARFMGLTAIFPTKDFGRVVPSNGLVEELAPLRTLAGSAARRAADCVLVAGLGSAARPASQKRHFRAALRARFRGLADPLQRSVDSMRCFRARARCLCPPRLALMCYR</sequence>
<reference evidence="1" key="1">
    <citation type="submission" date="2023-10" db="EMBL/GenBank/DDBJ databases">
        <authorList>
            <person name="Chen Y."/>
            <person name="Shah S."/>
            <person name="Dougan E. K."/>
            <person name="Thang M."/>
            <person name="Chan C."/>
        </authorList>
    </citation>
    <scope>NUCLEOTIDE SEQUENCE [LARGE SCALE GENOMIC DNA]</scope>
</reference>
<evidence type="ECO:0000313" key="1">
    <source>
        <dbReference type="EMBL" id="CAK0869073.1"/>
    </source>
</evidence>